<proteinExistence type="predicted"/>
<evidence type="ECO:0000313" key="2">
    <source>
        <dbReference type="Proteomes" id="UP000004931"/>
    </source>
</evidence>
<sequence length="143" mass="15454">MRSLFFLATVLVLLVGYLESTKITAPASVQLTTMTSVIRTPLQVQPTKTAATHVVHATLPAQANDAAPIPQSAKSSLNLKLPSENAVKWRDSTGLTAHAQRRLMNLFKKEVGEQVSYSAELIYDAEKGENITGGKVNIRIPLG</sequence>
<keyword evidence="2" id="KW-1185">Reference proteome</keyword>
<accession>A0YF68</accession>
<gene>
    <name evidence="1" type="ORF">GP2143_00952</name>
</gene>
<dbReference type="STRING" id="247633.GP2143_00952"/>
<comment type="caution">
    <text evidence="1">The sequence shown here is derived from an EMBL/GenBank/DDBJ whole genome shotgun (WGS) entry which is preliminary data.</text>
</comment>
<name>A0YF68_9GAMM</name>
<protein>
    <submittedName>
        <fullName evidence="1">Uncharacterized protein</fullName>
    </submittedName>
</protein>
<dbReference type="Proteomes" id="UP000004931">
    <property type="component" value="Unassembled WGS sequence"/>
</dbReference>
<reference evidence="1 2" key="1">
    <citation type="journal article" date="2010" name="J. Bacteriol.">
        <title>Genome sequence of the oligotrophic marine Gammaproteobacterium HTCC2143, isolated from the Oregon Coast.</title>
        <authorList>
            <person name="Oh H.M."/>
            <person name="Kang I."/>
            <person name="Ferriera S."/>
            <person name="Giovannoni S.J."/>
            <person name="Cho J.C."/>
        </authorList>
    </citation>
    <scope>NUCLEOTIDE SEQUENCE [LARGE SCALE GENOMIC DNA]</scope>
    <source>
        <strain evidence="1 2">HTCC2143</strain>
    </source>
</reference>
<dbReference type="OrthoDB" id="9941756at2"/>
<evidence type="ECO:0000313" key="1">
    <source>
        <dbReference type="EMBL" id="EAW30663.1"/>
    </source>
</evidence>
<dbReference type="EMBL" id="AAVT01000007">
    <property type="protein sequence ID" value="EAW30663.1"/>
    <property type="molecule type" value="Genomic_DNA"/>
</dbReference>
<organism evidence="1 2">
    <name type="scientific">marine gamma proteobacterium HTCC2143</name>
    <dbReference type="NCBI Taxonomy" id="247633"/>
    <lineage>
        <taxon>Bacteria</taxon>
        <taxon>Pseudomonadati</taxon>
        <taxon>Pseudomonadota</taxon>
        <taxon>Gammaproteobacteria</taxon>
        <taxon>Cellvibrionales</taxon>
        <taxon>Spongiibacteraceae</taxon>
        <taxon>BD1-7 clade</taxon>
    </lineage>
</organism>
<dbReference type="AlphaFoldDB" id="A0YF68"/>